<dbReference type="AlphaFoldDB" id="A0A6C0D474"/>
<dbReference type="PROSITE" id="PS51194">
    <property type="entry name" value="HELICASE_CTER"/>
    <property type="match status" value="1"/>
</dbReference>
<feature type="domain" description="Helicase ATP-binding" evidence="6">
    <location>
        <begin position="271"/>
        <end position="496"/>
    </location>
</feature>
<dbReference type="InterPro" id="IPR027417">
    <property type="entry name" value="P-loop_NTPase"/>
</dbReference>
<keyword evidence="3" id="KW-0347">Helicase</keyword>
<evidence type="ECO:0000313" key="8">
    <source>
        <dbReference type="EMBL" id="QHT11608.1"/>
    </source>
</evidence>
<sequence>MINETLEQLKIKPIPKKPQQFQVVLQIPSEGVAPNIIDKTSERLINREQFFSDLQENLGVVQKDYIKTKKSSATIKEELLQTSNQEIESKKLESMPNPKPKIYDPENTLTQIVKTTQQIIIKEASNTVFKQSKTNLPSQERLTPKPGTLTLEKEKEKEKTEDKTTQKTKKMQTETIDETLIIPKDLRIGKTLYINRIPKLEPNVLIKASNYYLYNREIFISFINSLFEPYKQQLLKEEQDMLSGKASISCATNDSSNFSLLIHQKIVRDYINIYTPYRGLLLYHGLGSGKTCSSIAIAEGIKNDKKVLILTPASLRDNYVEELKKCGDFMYKKNQFWEFIDTKANPQYLEYLSSLLKLPQEYIASNGGAWFINVKKEPNYDSLDFEDQKKINSQLDKMINYKYQFISYNGLRSSHLNGMTYGGTINPFSNKVIIIDEAHNFISRIVNKLNRKTSLSMKLYNYLMDAENCKIILLTGTPIINYPNEIAILFNILRGTIRSYNCKLILDKKTMTKEKLESIFKSANILNYVDLIEYNAVSYEVTITQNPFGYVRSDTNKNKLAYSSDVLSSDQFMQKIKEALDAQSLKIAGNKININGYKALPDNFDDFKSLFISANNSINNPSMFKMRIIGLTSYFRSAQEQLMPKYSHSNSDDFKIIKIPMSDFQFGVYEEARVQERKLEEANKKKKSKKTKTGAQGDDLYSDSVSTYRIFSRAFCNFVFPKPAIKRPMPNNDETLETTLENMSALDDDEVIGKNLSEDVIDDLTIAEKLDNIDGKYDADDIKDLEQDAAAQKLGDLSYSKRIAEALKELEKNAAKYLSKEGLQLYSPKFLHILENIIDSDHKGIHLLYSQFKTLEGIGILKLVLKENSFAEFKIKKNESGEYILNVASEDINKPMFASYTGSETPEEREIIKNVLNSNWKLVPSSLVKTLQTLSENNFLGQIIKVLMITSSGAEGISLKNVRYVHITEPYWHPVRIHQVIGRARRICSHSDLPKELQTVNVFLYLMVFSEQQLSSDLSIELRLKDISKKNKKQVITSDEYLYEISSIKEEINASLLQSVKESAIDCSIHTRASSTEKDVKCFVIGNPSESKYIYTPNIEAQDKDEGMKLNKKKQVLKLNELVLNKIKYAYNKDTQELYDYDSFLKNELLLVGKLVTQDNGAYRLEKV</sequence>
<evidence type="ECO:0000256" key="3">
    <source>
        <dbReference type="ARBA" id="ARBA00022806"/>
    </source>
</evidence>
<dbReference type="InterPro" id="IPR014001">
    <property type="entry name" value="Helicase_ATP-bd"/>
</dbReference>
<dbReference type="PROSITE" id="PS51192">
    <property type="entry name" value="HELICASE_ATP_BIND_1"/>
    <property type="match status" value="1"/>
</dbReference>
<reference evidence="8" key="1">
    <citation type="journal article" date="2020" name="Nature">
        <title>Giant virus diversity and host interactions through global metagenomics.</title>
        <authorList>
            <person name="Schulz F."/>
            <person name="Roux S."/>
            <person name="Paez-Espino D."/>
            <person name="Jungbluth S."/>
            <person name="Walsh D.A."/>
            <person name="Denef V.J."/>
            <person name="McMahon K.D."/>
            <person name="Konstantinidis K.T."/>
            <person name="Eloe-Fadrosh E.A."/>
            <person name="Kyrpides N.C."/>
            <person name="Woyke T."/>
        </authorList>
    </citation>
    <scope>NUCLEOTIDE SEQUENCE</scope>
    <source>
        <strain evidence="8">GVMAG-M-3300023174-116</strain>
    </source>
</reference>
<evidence type="ECO:0000256" key="4">
    <source>
        <dbReference type="ARBA" id="ARBA00022840"/>
    </source>
</evidence>
<dbReference type="PANTHER" id="PTHR45766">
    <property type="entry name" value="DNA ANNEALING HELICASE AND ENDONUCLEASE ZRANB3 FAMILY MEMBER"/>
    <property type="match status" value="1"/>
</dbReference>
<dbReference type="GO" id="GO:0005524">
    <property type="term" value="F:ATP binding"/>
    <property type="evidence" value="ECO:0007669"/>
    <property type="project" value="UniProtKB-KW"/>
</dbReference>
<dbReference type="GO" id="GO:0031297">
    <property type="term" value="P:replication fork processing"/>
    <property type="evidence" value="ECO:0007669"/>
    <property type="project" value="TreeGrafter"/>
</dbReference>
<evidence type="ECO:0008006" key="9">
    <source>
        <dbReference type="Google" id="ProtNLM"/>
    </source>
</evidence>
<organism evidence="8">
    <name type="scientific">viral metagenome</name>
    <dbReference type="NCBI Taxonomy" id="1070528"/>
    <lineage>
        <taxon>unclassified sequences</taxon>
        <taxon>metagenomes</taxon>
        <taxon>organismal metagenomes</taxon>
    </lineage>
</organism>
<dbReference type="InterPro" id="IPR006935">
    <property type="entry name" value="Helicase/UvrB_N"/>
</dbReference>
<proteinExistence type="predicted"/>
<dbReference type="GO" id="GO:0043596">
    <property type="term" value="C:nuclear replication fork"/>
    <property type="evidence" value="ECO:0007669"/>
    <property type="project" value="TreeGrafter"/>
</dbReference>
<feature type="domain" description="Helicase C-terminal" evidence="7">
    <location>
        <begin position="879"/>
        <end position="1043"/>
    </location>
</feature>
<dbReference type="Pfam" id="PF04851">
    <property type="entry name" value="ResIII"/>
    <property type="match status" value="1"/>
</dbReference>
<dbReference type="GO" id="GO:0006281">
    <property type="term" value="P:DNA repair"/>
    <property type="evidence" value="ECO:0007669"/>
    <property type="project" value="TreeGrafter"/>
</dbReference>
<feature type="region of interest" description="Disordered" evidence="5">
    <location>
        <begin position="132"/>
        <end position="170"/>
    </location>
</feature>
<dbReference type="PANTHER" id="PTHR45766:SF3">
    <property type="entry name" value="DNA ANNEALING HELICASE AND ENDONUCLEASE ZRANB3"/>
    <property type="match status" value="1"/>
</dbReference>
<evidence type="ECO:0000256" key="1">
    <source>
        <dbReference type="ARBA" id="ARBA00022741"/>
    </source>
</evidence>
<dbReference type="SMART" id="SM00487">
    <property type="entry name" value="DEXDc"/>
    <property type="match status" value="1"/>
</dbReference>
<feature type="compositionally biased region" description="Basic and acidic residues" evidence="5">
    <location>
        <begin position="151"/>
        <end position="165"/>
    </location>
</feature>
<dbReference type="GO" id="GO:0004520">
    <property type="term" value="F:DNA endonuclease activity"/>
    <property type="evidence" value="ECO:0007669"/>
    <property type="project" value="TreeGrafter"/>
</dbReference>
<dbReference type="GO" id="GO:0003677">
    <property type="term" value="F:DNA binding"/>
    <property type="evidence" value="ECO:0007669"/>
    <property type="project" value="InterPro"/>
</dbReference>
<dbReference type="EMBL" id="MN739535">
    <property type="protein sequence ID" value="QHT11608.1"/>
    <property type="molecule type" value="Genomic_DNA"/>
</dbReference>
<evidence type="ECO:0000259" key="7">
    <source>
        <dbReference type="PROSITE" id="PS51194"/>
    </source>
</evidence>
<dbReference type="Gene3D" id="3.40.50.300">
    <property type="entry name" value="P-loop containing nucleotide triphosphate hydrolases"/>
    <property type="match status" value="2"/>
</dbReference>
<keyword evidence="4" id="KW-0067">ATP-binding</keyword>
<evidence type="ECO:0000256" key="5">
    <source>
        <dbReference type="SAM" id="MobiDB-lite"/>
    </source>
</evidence>
<evidence type="ECO:0000256" key="2">
    <source>
        <dbReference type="ARBA" id="ARBA00022801"/>
    </source>
</evidence>
<name>A0A6C0D474_9ZZZZ</name>
<evidence type="ECO:0000259" key="6">
    <source>
        <dbReference type="PROSITE" id="PS51192"/>
    </source>
</evidence>
<dbReference type="GO" id="GO:0016787">
    <property type="term" value="F:hydrolase activity"/>
    <property type="evidence" value="ECO:0007669"/>
    <property type="project" value="UniProtKB-KW"/>
</dbReference>
<keyword evidence="2" id="KW-0378">Hydrolase</keyword>
<protein>
    <recommendedName>
        <fullName evidence="9">Helicase ATP-binding domain-containing protein</fullName>
    </recommendedName>
</protein>
<dbReference type="SMART" id="SM00490">
    <property type="entry name" value="HELICc"/>
    <property type="match status" value="1"/>
</dbReference>
<dbReference type="GO" id="GO:0004386">
    <property type="term" value="F:helicase activity"/>
    <property type="evidence" value="ECO:0007669"/>
    <property type="project" value="UniProtKB-KW"/>
</dbReference>
<feature type="compositionally biased region" description="Polar residues" evidence="5">
    <location>
        <begin position="132"/>
        <end position="141"/>
    </location>
</feature>
<dbReference type="Pfam" id="PF00271">
    <property type="entry name" value="Helicase_C"/>
    <property type="match status" value="1"/>
</dbReference>
<dbReference type="SUPFAM" id="SSF52540">
    <property type="entry name" value="P-loop containing nucleoside triphosphate hydrolases"/>
    <property type="match status" value="2"/>
</dbReference>
<dbReference type="InterPro" id="IPR001650">
    <property type="entry name" value="Helicase_C-like"/>
</dbReference>
<accession>A0A6C0D474</accession>
<keyword evidence="1" id="KW-0547">Nucleotide-binding</keyword>